<dbReference type="GO" id="GO:0019171">
    <property type="term" value="F:(3R)-hydroxyacyl-[acyl-carrier-protein] dehydratase activity"/>
    <property type="evidence" value="ECO:0007669"/>
    <property type="project" value="TreeGrafter"/>
</dbReference>
<dbReference type="PANTHER" id="PTHR43437:SF3">
    <property type="entry name" value="HYDROXYACYL-THIOESTER DEHYDRATASE TYPE 2, MITOCHONDRIAL"/>
    <property type="match status" value="1"/>
</dbReference>
<evidence type="ECO:0000313" key="3">
    <source>
        <dbReference type="EMBL" id="SFB90532.1"/>
    </source>
</evidence>
<sequence>MKFEELKIGMKAQLGKTITEADILMFAAVSLDYNPLHLNEEIAKTSVFGKRIAHGMLGASLISAVLGTQLPGGGTIYLGQDLKFAAPVFIGDTITAEVEIEEIIPEKNHVILKTVCFNQKQQEVISGKAFVMKK</sequence>
<dbReference type="EMBL" id="FOKY01000018">
    <property type="protein sequence ID" value="SFB90532.1"/>
    <property type="molecule type" value="Genomic_DNA"/>
</dbReference>
<dbReference type="Proteomes" id="UP000240042">
    <property type="component" value="Unassembled WGS sequence"/>
</dbReference>
<dbReference type="SUPFAM" id="SSF54637">
    <property type="entry name" value="Thioesterase/thiol ester dehydrase-isomerase"/>
    <property type="match status" value="1"/>
</dbReference>
<reference evidence="4" key="1">
    <citation type="submission" date="2016-10" db="EMBL/GenBank/DDBJ databases">
        <authorList>
            <person name="Varghese N."/>
            <person name="Submissions S."/>
        </authorList>
    </citation>
    <scope>NUCLEOTIDE SEQUENCE [LARGE SCALE GENOMIC DNA]</scope>
    <source>
        <strain evidence="4">ATCC 43811</strain>
    </source>
</reference>
<dbReference type="InterPro" id="IPR002539">
    <property type="entry name" value="MaoC-like_dom"/>
</dbReference>
<evidence type="ECO:0000256" key="1">
    <source>
        <dbReference type="ARBA" id="ARBA00023239"/>
    </source>
</evidence>
<proteinExistence type="predicted"/>
<keyword evidence="4" id="KW-1185">Reference proteome</keyword>
<dbReference type="Pfam" id="PF01575">
    <property type="entry name" value="MaoC_dehydratas"/>
    <property type="match status" value="1"/>
</dbReference>
<gene>
    <name evidence="3" type="ORF">SAMN02745150_01265</name>
</gene>
<evidence type="ECO:0000313" key="4">
    <source>
        <dbReference type="Proteomes" id="UP000240042"/>
    </source>
</evidence>
<dbReference type="GO" id="GO:0006633">
    <property type="term" value="P:fatty acid biosynthetic process"/>
    <property type="evidence" value="ECO:0007669"/>
    <property type="project" value="TreeGrafter"/>
</dbReference>
<dbReference type="Gene3D" id="3.10.129.10">
    <property type="entry name" value="Hotdog Thioesterase"/>
    <property type="match status" value="1"/>
</dbReference>
<dbReference type="RefSeq" id="WP_092319780.1">
    <property type="nucleotide sequence ID" value="NZ_FOKY01000018.1"/>
</dbReference>
<dbReference type="CDD" id="cd03449">
    <property type="entry name" value="R_hydratase"/>
    <property type="match status" value="1"/>
</dbReference>
<accession>A0A1I1EV34</accession>
<dbReference type="InterPro" id="IPR050965">
    <property type="entry name" value="UPF0336/Enoyl-CoA_hydratase"/>
</dbReference>
<dbReference type="OrthoDB" id="9801625at2"/>
<dbReference type="AlphaFoldDB" id="A0A1I1EV34"/>
<organism evidence="3 4">
    <name type="scientific">Brevinema andersonii</name>
    <dbReference type="NCBI Taxonomy" id="34097"/>
    <lineage>
        <taxon>Bacteria</taxon>
        <taxon>Pseudomonadati</taxon>
        <taxon>Spirochaetota</taxon>
        <taxon>Spirochaetia</taxon>
        <taxon>Brevinematales</taxon>
        <taxon>Brevinemataceae</taxon>
        <taxon>Brevinema</taxon>
    </lineage>
</organism>
<dbReference type="STRING" id="34097.SAMN02745150_01265"/>
<dbReference type="FunFam" id="3.10.129.10:FF:000042">
    <property type="entry name" value="MaoC domain protein dehydratase"/>
    <property type="match status" value="1"/>
</dbReference>
<name>A0A1I1EV34_BREAD</name>
<dbReference type="PANTHER" id="PTHR43437">
    <property type="entry name" value="HYDROXYACYL-THIOESTER DEHYDRATASE TYPE 2, MITOCHONDRIAL-RELATED"/>
    <property type="match status" value="1"/>
</dbReference>
<keyword evidence="1" id="KW-0456">Lyase</keyword>
<protein>
    <submittedName>
        <fullName evidence="3">3-hydroxybutyryl-CoA dehydratase</fullName>
    </submittedName>
</protein>
<evidence type="ECO:0000259" key="2">
    <source>
        <dbReference type="Pfam" id="PF01575"/>
    </source>
</evidence>
<dbReference type="InterPro" id="IPR029069">
    <property type="entry name" value="HotDog_dom_sf"/>
</dbReference>
<feature type="domain" description="MaoC-like" evidence="2">
    <location>
        <begin position="10"/>
        <end position="107"/>
    </location>
</feature>